<protein>
    <submittedName>
        <fullName evidence="1">DUF3219 family protein</fullName>
    </submittedName>
</protein>
<organism evidence="1 2">
    <name type="scientific">Heyndrickxia acidicola</name>
    <dbReference type="NCBI Taxonomy" id="209389"/>
    <lineage>
        <taxon>Bacteria</taxon>
        <taxon>Bacillati</taxon>
        <taxon>Bacillota</taxon>
        <taxon>Bacilli</taxon>
        <taxon>Bacillales</taxon>
        <taxon>Bacillaceae</taxon>
        <taxon>Heyndrickxia</taxon>
    </lineage>
</organism>
<gene>
    <name evidence="1" type="ORF">P4T90_12090</name>
</gene>
<keyword evidence="2" id="KW-1185">Reference proteome</keyword>
<dbReference type="SUPFAM" id="SSF159173">
    <property type="entry name" value="YkvR-like"/>
    <property type="match status" value="1"/>
</dbReference>
<comment type="caution">
    <text evidence="1">The sequence shown here is derived from an EMBL/GenBank/DDBJ whole genome shotgun (WGS) entry which is preliminary data.</text>
</comment>
<evidence type="ECO:0000313" key="1">
    <source>
        <dbReference type="EMBL" id="MED1203804.1"/>
    </source>
</evidence>
<dbReference type="RefSeq" id="WP_066269735.1">
    <property type="nucleotide sequence ID" value="NZ_JARMAB010000016.1"/>
</dbReference>
<dbReference type="Pfam" id="PF11514">
    <property type="entry name" value="DUF3219"/>
    <property type="match status" value="1"/>
</dbReference>
<sequence>MEKEVIINHTHFKADDFQHEKVKDKQTDQLLDRIHFSFKVKSEDYHMVTTLLYKNDFNIEVPHLHLSFRGEITNYSTSITNLYEENQVGDYMLELTETSR</sequence>
<reference evidence="1 2" key="1">
    <citation type="submission" date="2023-03" db="EMBL/GenBank/DDBJ databases">
        <title>Bacillus Genome Sequencing.</title>
        <authorList>
            <person name="Dunlap C."/>
        </authorList>
    </citation>
    <scope>NUCLEOTIDE SEQUENCE [LARGE SCALE GENOMIC DNA]</scope>
    <source>
        <strain evidence="1 2">B-23453</strain>
    </source>
</reference>
<dbReference type="Gene3D" id="2.40.30.80">
    <property type="entry name" value="YkvR-like"/>
    <property type="match status" value="1"/>
</dbReference>
<evidence type="ECO:0000313" key="2">
    <source>
        <dbReference type="Proteomes" id="UP001341444"/>
    </source>
</evidence>
<dbReference type="Proteomes" id="UP001341444">
    <property type="component" value="Unassembled WGS sequence"/>
</dbReference>
<proteinExistence type="predicted"/>
<dbReference type="InterPro" id="IPR023105">
    <property type="entry name" value="YkvR-like_sf"/>
</dbReference>
<name>A0ABU6MHM9_9BACI</name>
<dbReference type="EMBL" id="JARMAB010000016">
    <property type="protein sequence ID" value="MED1203804.1"/>
    <property type="molecule type" value="Genomic_DNA"/>
</dbReference>
<accession>A0ABU6MHM9</accession>
<dbReference type="InterPro" id="IPR021596">
    <property type="entry name" value="DUF3219"/>
</dbReference>